<evidence type="ECO:0000259" key="2">
    <source>
        <dbReference type="Pfam" id="PF23650"/>
    </source>
</evidence>
<dbReference type="EMBL" id="NMUH01003563">
    <property type="protein sequence ID" value="MQM06200.1"/>
    <property type="molecule type" value="Genomic_DNA"/>
</dbReference>
<organism evidence="3 4">
    <name type="scientific">Colocasia esculenta</name>
    <name type="common">Wild taro</name>
    <name type="synonym">Arum esculentum</name>
    <dbReference type="NCBI Taxonomy" id="4460"/>
    <lineage>
        <taxon>Eukaryota</taxon>
        <taxon>Viridiplantae</taxon>
        <taxon>Streptophyta</taxon>
        <taxon>Embryophyta</taxon>
        <taxon>Tracheophyta</taxon>
        <taxon>Spermatophyta</taxon>
        <taxon>Magnoliopsida</taxon>
        <taxon>Liliopsida</taxon>
        <taxon>Araceae</taxon>
        <taxon>Aroideae</taxon>
        <taxon>Colocasieae</taxon>
        <taxon>Colocasia</taxon>
    </lineage>
</organism>
<dbReference type="Pfam" id="PF23650">
    <property type="entry name" value="DUF7148"/>
    <property type="match status" value="1"/>
</dbReference>
<evidence type="ECO:0000313" key="4">
    <source>
        <dbReference type="Proteomes" id="UP000652761"/>
    </source>
</evidence>
<dbReference type="PANTHER" id="PTHR36352:SF1">
    <property type="entry name" value="EXPRESSED PROTEIN"/>
    <property type="match status" value="1"/>
</dbReference>
<dbReference type="InterPro" id="IPR055572">
    <property type="entry name" value="DUF7148"/>
</dbReference>
<dbReference type="PANTHER" id="PTHR36352">
    <property type="entry name" value="EXPRESSED PROTEIN"/>
    <property type="match status" value="1"/>
</dbReference>
<accession>A0A843WUF2</accession>
<gene>
    <name evidence="3" type="ORF">Taro_039020</name>
</gene>
<protein>
    <recommendedName>
        <fullName evidence="2">DUF7148 domain-containing protein</fullName>
    </recommendedName>
</protein>
<feature type="region of interest" description="Disordered" evidence="1">
    <location>
        <begin position="1"/>
        <end position="51"/>
    </location>
</feature>
<dbReference type="GO" id="GO:0009570">
    <property type="term" value="C:chloroplast stroma"/>
    <property type="evidence" value="ECO:0007669"/>
    <property type="project" value="TreeGrafter"/>
</dbReference>
<evidence type="ECO:0000256" key="1">
    <source>
        <dbReference type="SAM" id="MobiDB-lite"/>
    </source>
</evidence>
<proteinExistence type="predicted"/>
<dbReference type="OrthoDB" id="1930092at2759"/>
<keyword evidence="4" id="KW-1185">Reference proteome</keyword>
<evidence type="ECO:0000313" key="3">
    <source>
        <dbReference type="EMBL" id="MQM06200.1"/>
    </source>
</evidence>
<dbReference type="GO" id="GO:0009535">
    <property type="term" value="C:chloroplast thylakoid membrane"/>
    <property type="evidence" value="ECO:0007669"/>
    <property type="project" value="TreeGrafter"/>
</dbReference>
<comment type="caution">
    <text evidence="3">The sequence shown here is derived from an EMBL/GenBank/DDBJ whole genome shotgun (WGS) entry which is preliminary data.</text>
</comment>
<feature type="domain" description="DUF7148" evidence="2">
    <location>
        <begin position="76"/>
        <end position="196"/>
    </location>
</feature>
<name>A0A843WUF2_COLES</name>
<dbReference type="Proteomes" id="UP000652761">
    <property type="component" value="Unassembled WGS sequence"/>
</dbReference>
<reference evidence="3" key="1">
    <citation type="submission" date="2017-07" db="EMBL/GenBank/DDBJ databases">
        <title>Taro Niue Genome Assembly and Annotation.</title>
        <authorList>
            <person name="Atibalentja N."/>
            <person name="Keating K."/>
            <person name="Fields C.J."/>
        </authorList>
    </citation>
    <scope>NUCLEOTIDE SEQUENCE</scope>
    <source>
        <strain evidence="3">Niue_2</strain>
        <tissue evidence="3">Leaf</tissue>
    </source>
</reference>
<dbReference type="AlphaFoldDB" id="A0A843WUF2"/>
<sequence>MAAAKQLLRPSPCASAHPSPIRSPHGRLGPPRAKLALPGNSARSPRPCGLSGRRLRAALPRASASGGGAAVSGDGEDGVSLGTMKLPPDTDLARFELLLFQWANSLCQGATLPLPVPLKVDRVEGGARLGFVKMGDAGVDVPVHIDCLVFPADGAGSGPMFRAIRNGPLKDQVAPGEQRIMRSLLQALQTSVEIATRV</sequence>